<feature type="compositionally biased region" description="Basic and acidic residues" evidence="1">
    <location>
        <begin position="31"/>
        <end position="42"/>
    </location>
</feature>
<feature type="region of interest" description="Disordered" evidence="1">
    <location>
        <begin position="1"/>
        <end position="51"/>
    </location>
</feature>
<feature type="compositionally biased region" description="Low complexity" evidence="1">
    <location>
        <begin position="246"/>
        <end position="258"/>
    </location>
</feature>
<feature type="compositionally biased region" description="Basic residues" evidence="1">
    <location>
        <begin position="304"/>
        <end position="313"/>
    </location>
</feature>
<feature type="compositionally biased region" description="Polar residues" evidence="1">
    <location>
        <begin position="365"/>
        <end position="385"/>
    </location>
</feature>
<feature type="compositionally biased region" description="Low complexity" evidence="1">
    <location>
        <begin position="325"/>
        <end position="343"/>
    </location>
</feature>
<gene>
    <name evidence="2" type="ORF">A6R68_01621</name>
</gene>
<accession>A0A1A6GV87</accession>
<evidence type="ECO:0000313" key="3">
    <source>
        <dbReference type="Proteomes" id="UP000092124"/>
    </source>
</evidence>
<dbReference type="EMBL" id="LZPO01066780">
    <property type="protein sequence ID" value="OBS69839.1"/>
    <property type="molecule type" value="Genomic_DNA"/>
</dbReference>
<name>A0A1A6GV87_NEOLE</name>
<reference evidence="2 3" key="1">
    <citation type="submission" date="2016-06" db="EMBL/GenBank/DDBJ databases">
        <title>The Draft Genome Sequence and Annotation of the Desert Woodrat Neotoma lepida.</title>
        <authorList>
            <person name="Campbell M."/>
            <person name="Oakeson K.F."/>
            <person name="Yandell M."/>
            <person name="Halpert J.R."/>
            <person name="Dearing D."/>
        </authorList>
    </citation>
    <scope>NUCLEOTIDE SEQUENCE [LARGE SCALE GENOMIC DNA]</scope>
    <source>
        <strain evidence="2">417</strain>
        <tissue evidence="2">Liver</tissue>
    </source>
</reference>
<keyword evidence="3" id="KW-1185">Reference proteome</keyword>
<evidence type="ECO:0000313" key="2">
    <source>
        <dbReference type="EMBL" id="OBS69839.1"/>
    </source>
</evidence>
<sequence length="603" mass="66242">MAKGEERGQRASARKLPSDHRPQDEDTPPEWGKHLTRTKDPQDFPPPGLIPLTWHKFRCQKPYESKTFKVPNSRTADSLQSLRALIKITSSQKTMDPIKEPNENKEGKVPLLQEVPECRSNPLSTAPRPSALKPATRKRVASSLGPIPGKGKRSLTMSTVVEEPMDFAGPVGHQSNCNFFGTLCWRCHKSSPFPIFAKNDGSCLYTQGTLELNTSAQGSQEPSPSTQVPGQASLYVKATFGQPRSAQASSEWSFRSSSPPKEDLRCSPSPRGGSRHSKLKKTKSRQVSKEADLKSVPSENGGLKVHHSSKKGGKASTSDKGAIIRHSTSPHGTSSHTASTTTRTRLRHAPYTQEAIKTSPADQECCNSSTDGDSPNGSVTPSSPHVINDVRHPISTKEGFRHSLSVQEGQKPLTSASEGLRAVCPVQWGLIYSPVPKSRKFRHTLSLPADVRSSLSYQRIGETFPYEYGDSICDLSVPGGHRHSRSMSNNLKWIPRHKGSWSSNLSPQGGTRPSQCDQRGLRLSYGHQVQGNFTIFLSKKESLKHTPSNKMSLRCAPSDQREFRDVPSNQEWARTSTSALGSPQHIPSAHGGFRPYMPVKLKF</sequence>
<evidence type="ECO:0000256" key="1">
    <source>
        <dbReference type="SAM" id="MobiDB-lite"/>
    </source>
</evidence>
<feature type="compositionally biased region" description="Basic residues" evidence="1">
    <location>
        <begin position="273"/>
        <end position="286"/>
    </location>
</feature>
<dbReference type="Proteomes" id="UP000092124">
    <property type="component" value="Unassembled WGS sequence"/>
</dbReference>
<feature type="region of interest" description="Disordered" evidence="1">
    <location>
        <begin position="119"/>
        <end position="154"/>
    </location>
</feature>
<organism evidence="2 3">
    <name type="scientific">Neotoma lepida</name>
    <name type="common">Desert woodrat</name>
    <dbReference type="NCBI Taxonomy" id="56216"/>
    <lineage>
        <taxon>Eukaryota</taxon>
        <taxon>Metazoa</taxon>
        <taxon>Chordata</taxon>
        <taxon>Craniata</taxon>
        <taxon>Vertebrata</taxon>
        <taxon>Euteleostomi</taxon>
        <taxon>Mammalia</taxon>
        <taxon>Eutheria</taxon>
        <taxon>Euarchontoglires</taxon>
        <taxon>Glires</taxon>
        <taxon>Rodentia</taxon>
        <taxon>Myomorpha</taxon>
        <taxon>Muroidea</taxon>
        <taxon>Cricetidae</taxon>
        <taxon>Neotominae</taxon>
        <taxon>Neotoma</taxon>
    </lineage>
</organism>
<dbReference type="OrthoDB" id="9639805at2759"/>
<comment type="caution">
    <text evidence="2">The sequence shown here is derived from an EMBL/GenBank/DDBJ whole genome shotgun (WGS) entry which is preliminary data.</text>
</comment>
<dbReference type="AlphaFoldDB" id="A0A1A6GV87"/>
<feature type="region of interest" description="Disordered" evidence="1">
    <location>
        <begin position="246"/>
        <end position="389"/>
    </location>
</feature>
<protein>
    <submittedName>
        <fullName evidence="2">Uncharacterized protein</fullName>
    </submittedName>
</protein>
<proteinExistence type="predicted"/>